<dbReference type="InterPro" id="IPR050482">
    <property type="entry name" value="Sensor_HK_TwoCompSys"/>
</dbReference>
<accession>A0ABW6A595</accession>
<dbReference type="InterPro" id="IPR036890">
    <property type="entry name" value="HATPase_C_sf"/>
</dbReference>
<evidence type="ECO:0000313" key="11">
    <source>
        <dbReference type="EMBL" id="MFD2920289.1"/>
    </source>
</evidence>
<keyword evidence="5" id="KW-0547">Nucleotide-binding</keyword>
<keyword evidence="8" id="KW-0902">Two-component regulatory system</keyword>
<evidence type="ECO:0000256" key="6">
    <source>
        <dbReference type="ARBA" id="ARBA00022777"/>
    </source>
</evidence>
<organism evidence="11 12">
    <name type="scientific">Terrimonas rubra</name>
    <dbReference type="NCBI Taxonomy" id="1035890"/>
    <lineage>
        <taxon>Bacteria</taxon>
        <taxon>Pseudomonadati</taxon>
        <taxon>Bacteroidota</taxon>
        <taxon>Chitinophagia</taxon>
        <taxon>Chitinophagales</taxon>
        <taxon>Chitinophagaceae</taxon>
        <taxon>Terrimonas</taxon>
    </lineage>
</organism>
<evidence type="ECO:0000313" key="12">
    <source>
        <dbReference type="Proteomes" id="UP001597511"/>
    </source>
</evidence>
<dbReference type="Gene3D" id="1.25.40.10">
    <property type="entry name" value="Tetratricopeptide repeat domain"/>
    <property type="match status" value="2"/>
</dbReference>
<evidence type="ECO:0000256" key="3">
    <source>
        <dbReference type="ARBA" id="ARBA00022553"/>
    </source>
</evidence>
<dbReference type="InterPro" id="IPR003594">
    <property type="entry name" value="HATPase_dom"/>
</dbReference>
<evidence type="ECO:0000256" key="9">
    <source>
        <dbReference type="SAM" id="Phobius"/>
    </source>
</evidence>
<dbReference type="EMBL" id="JBHUOZ010000003">
    <property type="protein sequence ID" value="MFD2920289.1"/>
    <property type="molecule type" value="Genomic_DNA"/>
</dbReference>
<dbReference type="EC" id="2.7.13.3" evidence="2"/>
<dbReference type="InterPro" id="IPR011990">
    <property type="entry name" value="TPR-like_helical_dom_sf"/>
</dbReference>
<comment type="catalytic activity">
    <reaction evidence="1">
        <text>ATP + protein L-histidine = ADP + protein N-phospho-L-histidine.</text>
        <dbReference type="EC" id="2.7.13.3"/>
    </reaction>
</comment>
<feature type="transmembrane region" description="Helical" evidence="9">
    <location>
        <begin position="398"/>
        <end position="419"/>
    </location>
</feature>
<keyword evidence="9" id="KW-0472">Membrane</keyword>
<dbReference type="SMART" id="SM00387">
    <property type="entry name" value="HATPase_c"/>
    <property type="match status" value="1"/>
</dbReference>
<keyword evidence="7 11" id="KW-0067">ATP-binding</keyword>
<dbReference type="SUPFAM" id="SSF55874">
    <property type="entry name" value="ATPase domain of HSP90 chaperone/DNA topoisomerase II/histidine kinase"/>
    <property type="match status" value="1"/>
</dbReference>
<dbReference type="Proteomes" id="UP001597511">
    <property type="component" value="Unassembled WGS sequence"/>
</dbReference>
<dbReference type="Pfam" id="PF07730">
    <property type="entry name" value="HisKA_3"/>
    <property type="match status" value="1"/>
</dbReference>
<dbReference type="Pfam" id="PF02518">
    <property type="entry name" value="HATPase_c"/>
    <property type="match status" value="1"/>
</dbReference>
<dbReference type="PANTHER" id="PTHR24421">
    <property type="entry name" value="NITRATE/NITRITE SENSOR PROTEIN NARX-RELATED"/>
    <property type="match status" value="1"/>
</dbReference>
<reference evidence="12" key="1">
    <citation type="journal article" date="2019" name="Int. J. Syst. Evol. Microbiol.">
        <title>The Global Catalogue of Microorganisms (GCM) 10K type strain sequencing project: providing services to taxonomists for standard genome sequencing and annotation.</title>
        <authorList>
            <consortium name="The Broad Institute Genomics Platform"/>
            <consortium name="The Broad Institute Genome Sequencing Center for Infectious Disease"/>
            <person name="Wu L."/>
            <person name="Ma J."/>
        </authorList>
    </citation>
    <scope>NUCLEOTIDE SEQUENCE [LARGE SCALE GENOMIC DNA]</scope>
    <source>
        <strain evidence="12">KCTC 23299</strain>
    </source>
</reference>
<keyword evidence="6" id="KW-0418">Kinase</keyword>
<evidence type="ECO:0000256" key="4">
    <source>
        <dbReference type="ARBA" id="ARBA00022679"/>
    </source>
</evidence>
<feature type="domain" description="Histidine kinase/HSP90-like ATPase" evidence="10">
    <location>
        <begin position="556"/>
        <end position="651"/>
    </location>
</feature>
<dbReference type="SUPFAM" id="SSF48452">
    <property type="entry name" value="TPR-like"/>
    <property type="match status" value="1"/>
</dbReference>
<name>A0ABW6A595_9BACT</name>
<sequence>MRFLYQLLQSAGFCLLLLYADITLWAQTPGLDSLKLLMNKEAGNKKQVLAVLQLIANEQYSLHIDTAMKYALQAQQLAQELGTETDKENAAYFLATAYWRAEYNDTALGMINKNLEKLNPANIAERASYFKWLVLRLRLFTTNAMLHEAGVDVYRLMAEAEKYNDTTNRIIAYNSVGLLKRRSEKSPGESLSWFLKAARLAESNPKFDNYPIVYGNLARAYFKMGKNDSATWYVDKALTNARATGNLSFLQTILSIQTDILSGVGNYEGAEKALRESIALSNSVSADTLFADDIQRLARFYNVTKQYDKTIAICTKYLALDTVPEYQVMYLEPLAEAYKASGQQQLYVQTMEELLVAKELFYKADFAKTSLEMEARYEAQKKENTIIQQKLDLYRKDLVFYGLLAFLLIVFIIAVMSFYNYKKREKLKLQLLIQREKDASLLAVTQAQENERKRIATDLHDNLGAYAASVVSNLEFIKTEQDNEQSKTAMQQLRHNSLSIVAQLSDTIWVLKKDALSLTAISDRVKVFARRIQPSFPDTEIQVAEDIVFDQQFSPAQAYDLFQMVQEAVTNALKHSRARHVDIFLEGNEQYWKVQVADDGVGMPVTPVEKAEGGNGLAHIQARAHEAGWQVKWQAGVDAGTVVLITPGTGFNTTN</sequence>
<comment type="caution">
    <text evidence="11">The sequence shown here is derived from an EMBL/GenBank/DDBJ whole genome shotgun (WGS) entry which is preliminary data.</text>
</comment>
<dbReference type="InterPro" id="IPR011712">
    <property type="entry name" value="Sig_transdc_His_kin_sub3_dim/P"/>
</dbReference>
<keyword evidence="9" id="KW-1133">Transmembrane helix</keyword>
<evidence type="ECO:0000259" key="10">
    <source>
        <dbReference type="SMART" id="SM00387"/>
    </source>
</evidence>
<dbReference type="CDD" id="cd16917">
    <property type="entry name" value="HATPase_UhpB-NarQ-NarX-like"/>
    <property type="match status" value="1"/>
</dbReference>
<gene>
    <name evidence="11" type="ORF">ACFS6H_11245</name>
</gene>
<keyword evidence="9" id="KW-0812">Transmembrane</keyword>
<evidence type="ECO:0000256" key="8">
    <source>
        <dbReference type="ARBA" id="ARBA00023012"/>
    </source>
</evidence>
<keyword evidence="4" id="KW-0808">Transferase</keyword>
<dbReference type="RefSeq" id="WP_386098371.1">
    <property type="nucleotide sequence ID" value="NZ_JBHUOZ010000003.1"/>
</dbReference>
<protein>
    <recommendedName>
        <fullName evidence="2">histidine kinase</fullName>
        <ecNumber evidence="2">2.7.13.3</ecNumber>
    </recommendedName>
</protein>
<keyword evidence="12" id="KW-1185">Reference proteome</keyword>
<evidence type="ECO:0000256" key="7">
    <source>
        <dbReference type="ARBA" id="ARBA00022840"/>
    </source>
</evidence>
<dbReference type="Gene3D" id="3.30.565.10">
    <property type="entry name" value="Histidine kinase-like ATPase, C-terminal domain"/>
    <property type="match status" value="1"/>
</dbReference>
<proteinExistence type="predicted"/>
<evidence type="ECO:0000256" key="5">
    <source>
        <dbReference type="ARBA" id="ARBA00022741"/>
    </source>
</evidence>
<dbReference type="GO" id="GO:0005524">
    <property type="term" value="F:ATP binding"/>
    <property type="evidence" value="ECO:0007669"/>
    <property type="project" value="UniProtKB-KW"/>
</dbReference>
<dbReference type="Gene3D" id="1.20.5.1930">
    <property type="match status" value="1"/>
</dbReference>
<keyword evidence="3" id="KW-0597">Phosphoprotein</keyword>
<evidence type="ECO:0000256" key="1">
    <source>
        <dbReference type="ARBA" id="ARBA00000085"/>
    </source>
</evidence>
<dbReference type="PANTHER" id="PTHR24421:SF10">
    <property type="entry name" value="NITRATE_NITRITE SENSOR PROTEIN NARQ"/>
    <property type="match status" value="1"/>
</dbReference>
<evidence type="ECO:0000256" key="2">
    <source>
        <dbReference type="ARBA" id="ARBA00012438"/>
    </source>
</evidence>